<dbReference type="KEGG" id="plig:NAG76_22275"/>
<name>A0A9J6ZEM0_9BACL</name>
<dbReference type="AlphaFoldDB" id="A0A9J6ZEM0"/>
<dbReference type="EMBL" id="CP097899">
    <property type="protein sequence ID" value="URN94509.1"/>
    <property type="molecule type" value="Genomic_DNA"/>
</dbReference>
<gene>
    <name evidence="1" type="ORF">NAG76_22275</name>
</gene>
<evidence type="ECO:0000313" key="2">
    <source>
        <dbReference type="Proteomes" id="UP001056756"/>
    </source>
</evidence>
<organism evidence="1 2">
    <name type="scientific">Candidatus Pristimantibacillus lignocellulolyticus</name>
    <dbReference type="NCBI Taxonomy" id="2994561"/>
    <lineage>
        <taxon>Bacteria</taxon>
        <taxon>Bacillati</taxon>
        <taxon>Bacillota</taxon>
        <taxon>Bacilli</taxon>
        <taxon>Bacillales</taxon>
        <taxon>Paenibacillaceae</taxon>
        <taxon>Candidatus Pristimantibacillus</taxon>
    </lineage>
</organism>
<sequence>MRHTIHSYYEHELNQKIKDAEKRGWSLVQTGREEKSYYSNKYHYSRRHANESKGVVPYGRWFAVMEKNREDERIENTY</sequence>
<evidence type="ECO:0000313" key="1">
    <source>
        <dbReference type="EMBL" id="URN94509.1"/>
    </source>
</evidence>
<reference evidence="1" key="1">
    <citation type="submission" date="2022-05" db="EMBL/GenBank/DDBJ databases">
        <title>Novel bacterial taxa in a minimal lignocellulolytic consortium and its capacity to transform plastics disclosed by genome-resolved metagenomics.</title>
        <authorList>
            <person name="Rodriguez C.A.D."/>
            <person name="Diaz-Garcia L."/>
            <person name="Herrera K."/>
            <person name="Tarazona N.A."/>
            <person name="Sproer C."/>
            <person name="Overmann J."/>
            <person name="Jimenez D.J."/>
        </authorList>
    </citation>
    <scope>NUCLEOTIDE SEQUENCE</scope>
    <source>
        <strain evidence="1">MAG5</strain>
    </source>
</reference>
<dbReference type="Proteomes" id="UP001056756">
    <property type="component" value="Chromosome"/>
</dbReference>
<proteinExistence type="predicted"/>
<protein>
    <submittedName>
        <fullName evidence="1">Uncharacterized protein</fullName>
    </submittedName>
</protein>
<accession>A0A9J6ZEM0</accession>